<dbReference type="CDD" id="cd08054">
    <property type="entry name" value="gp6"/>
    <property type="match status" value="1"/>
</dbReference>
<dbReference type="NCBIfam" id="TIGR01560">
    <property type="entry name" value="put_DNA_pack"/>
    <property type="match status" value="1"/>
</dbReference>
<accession>A0A074VD68</accession>
<name>A0A074VD68_9NEIS</name>
<proteinExistence type="predicted"/>
<gene>
    <name evidence="1" type="ORF">SASC598J21_018060</name>
</gene>
<dbReference type="AlphaFoldDB" id="A0A074VD68"/>
<dbReference type="Proteomes" id="UP000027644">
    <property type="component" value="Unassembled WGS sequence"/>
</dbReference>
<sequence>MISIEEIRQNCRIDDDSEDDLLKIYLAAAQQAVIQYTGRNWYADEVPESDPDGMLYNSSVDLAMLLLTANWYKNREAVTALNSSYLNYGVSYLLEPYRLMWR</sequence>
<dbReference type="InterPro" id="IPR021146">
    <property type="entry name" value="Phage_gp6-like_head-tail"/>
</dbReference>
<evidence type="ECO:0000313" key="2">
    <source>
        <dbReference type="Proteomes" id="UP000027644"/>
    </source>
</evidence>
<dbReference type="InterPro" id="IPR006450">
    <property type="entry name" value="Phage_HK97_gp6-like"/>
</dbReference>
<comment type="caution">
    <text evidence="1">The sequence shown here is derived from an EMBL/GenBank/DDBJ whole genome shotgun (WGS) entry which is preliminary data.</text>
</comment>
<dbReference type="Pfam" id="PF05135">
    <property type="entry name" value="Phage_connect_1"/>
    <property type="match status" value="1"/>
</dbReference>
<evidence type="ECO:0000313" key="1">
    <source>
        <dbReference type="EMBL" id="KEQ00405.1"/>
    </source>
</evidence>
<dbReference type="Gene3D" id="1.10.3230.30">
    <property type="entry name" value="Phage gp6-like head-tail connector protein"/>
    <property type="match status" value="1"/>
</dbReference>
<reference evidence="1 2" key="1">
    <citation type="journal article" date="2014" name="PLoS Genet.">
        <title>Hidden diversity in honey bee gut symbionts detected by single-cell genomics.</title>
        <authorList>
            <person name="Engel P."/>
            <person name="Stepanauskas R."/>
            <person name="Moran N."/>
        </authorList>
    </citation>
    <scope>NUCLEOTIDE SEQUENCE [LARGE SCALE GENOMIC DNA]</scope>
    <source>
        <strain evidence="1 2">SCGC AB-598-J21</strain>
    </source>
</reference>
<organism evidence="1 2">
    <name type="scientific">Snodgrassella alvi SCGC AB-598-J21</name>
    <dbReference type="NCBI Taxonomy" id="1385367"/>
    <lineage>
        <taxon>Bacteria</taxon>
        <taxon>Pseudomonadati</taxon>
        <taxon>Pseudomonadota</taxon>
        <taxon>Betaproteobacteria</taxon>
        <taxon>Neisseriales</taxon>
        <taxon>Neisseriaceae</taxon>
        <taxon>Snodgrassella</taxon>
    </lineage>
</organism>
<protein>
    <submittedName>
        <fullName evidence="1">Phage QLRG family, putative DNA packaging</fullName>
    </submittedName>
</protein>
<dbReference type="EMBL" id="AVQL01000451">
    <property type="protein sequence ID" value="KEQ00405.1"/>
    <property type="molecule type" value="Genomic_DNA"/>
</dbReference>